<keyword evidence="9 18" id="KW-0418">Kinase</keyword>
<keyword evidence="2 18" id="KW-0723">Serine/threonine-protein kinase</keyword>
<evidence type="ECO:0000259" key="23">
    <source>
        <dbReference type="PROSITE" id="PS50927"/>
    </source>
</evidence>
<dbReference type="SMART" id="SM00220">
    <property type="entry name" value="S_TKc"/>
    <property type="match status" value="1"/>
</dbReference>
<dbReference type="InterPro" id="IPR051343">
    <property type="entry name" value="G-type_lectin_kinases/EP1-like"/>
</dbReference>
<evidence type="ECO:0000256" key="3">
    <source>
        <dbReference type="ARBA" id="ARBA00022536"/>
    </source>
</evidence>
<feature type="transmembrane region" description="Helical" evidence="20">
    <location>
        <begin position="444"/>
        <end position="465"/>
    </location>
</feature>
<keyword evidence="3" id="KW-0245">EGF-like domain</keyword>
<dbReference type="InterPro" id="IPR003609">
    <property type="entry name" value="Pan_app"/>
</dbReference>
<comment type="similarity">
    <text evidence="18">Belongs to the protein kinase superfamily. Ser/Thr protein kinase family.</text>
</comment>
<dbReference type="EC" id="2.7.11.1" evidence="18"/>
<organism evidence="25 26">
    <name type="scientific">Salvia divinorum</name>
    <name type="common">Maria pastora</name>
    <name type="synonym">Diviner's sage</name>
    <dbReference type="NCBI Taxonomy" id="28513"/>
    <lineage>
        <taxon>Eukaryota</taxon>
        <taxon>Viridiplantae</taxon>
        <taxon>Streptophyta</taxon>
        <taxon>Embryophyta</taxon>
        <taxon>Tracheophyta</taxon>
        <taxon>Spermatophyta</taxon>
        <taxon>Magnoliopsida</taxon>
        <taxon>eudicotyledons</taxon>
        <taxon>Gunneridae</taxon>
        <taxon>Pentapetalae</taxon>
        <taxon>asterids</taxon>
        <taxon>lamiids</taxon>
        <taxon>Lamiales</taxon>
        <taxon>Lamiaceae</taxon>
        <taxon>Nepetoideae</taxon>
        <taxon>Mentheae</taxon>
        <taxon>Salviinae</taxon>
        <taxon>Salvia</taxon>
        <taxon>Salvia subgen. Calosphace</taxon>
    </lineage>
</organism>
<dbReference type="Pfam" id="PF01453">
    <property type="entry name" value="B_lectin"/>
    <property type="match status" value="1"/>
</dbReference>
<keyword evidence="14" id="KW-0675">Receptor</keyword>
<keyword evidence="7" id="KW-0430">Lectin</keyword>
<evidence type="ECO:0000256" key="1">
    <source>
        <dbReference type="ARBA" id="ARBA00004479"/>
    </source>
</evidence>
<keyword evidence="4 18" id="KW-0808">Transferase</keyword>
<evidence type="ECO:0000256" key="6">
    <source>
        <dbReference type="ARBA" id="ARBA00022729"/>
    </source>
</evidence>
<evidence type="ECO:0000256" key="2">
    <source>
        <dbReference type="ARBA" id="ARBA00022527"/>
    </source>
</evidence>
<keyword evidence="13" id="KW-1015">Disulfide bond</keyword>
<protein>
    <recommendedName>
        <fullName evidence="18">Receptor-like serine/threonine-protein kinase</fullName>
        <ecNumber evidence="18">2.7.11.1</ecNumber>
    </recommendedName>
</protein>
<dbReference type="InterPro" id="IPR024171">
    <property type="entry name" value="SRK-like_kinase"/>
</dbReference>
<keyword evidence="5 20" id="KW-0812">Transmembrane</keyword>
<evidence type="ECO:0000256" key="20">
    <source>
        <dbReference type="SAM" id="Phobius"/>
    </source>
</evidence>
<dbReference type="GO" id="GO:0016020">
    <property type="term" value="C:membrane"/>
    <property type="evidence" value="ECO:0007669"/>
    <property type="project" value="UniProtKB-SubCell"/>
</dbReference>
<dbReference type="SUPFAM" id="SSF51110">
    <property type="entry name" value="alpha-D-mannose-specific plant lectins"/>
    <property type="match status" value="1"/>
</dbReference>
<keyword evidence="15" id="KW-0325">Glycoprotein</keyword>
<reference evidence="25 26" key="1">
    <citation type="submission" date="2024-06" db="EMBL/GenBank/DDBJ databases">
        <title>A chromosome level genome sequence of Diviner's sage (Salvia divinorum).</title>
        <authorList>
            <person name="Ford S.A."/>
            <person name="Ro D.-K."/>
            <person name="Ness R.W."/>
            <person name="Phillips M.A."/>
        </authorList>
    </citation>
    <scope>NUCLEOTIDE SEQUENCE [LARGE SCALE GENOMIC DNA]</scope>
    <source>
        <strain evidence="25">SAF-2024a</strain>
        <tissue evidence="25">Leaf</tissue>
    </source>
</reference>
<dbReference type="Proteomes" id="UP001567538">
    <property type="component" value="Unassembled WGS sequence"/>
</dbReference>
<evidence type="ECO:0000256" key="10">
    <source>
        <dbReference type="ARBA" id="ARBA00022840"/>
    </source>
</evidence>
<comment type="subcellular location">
    <subcellularLocation>
        <location evidence="1">Membrane</location>
        <topology evidence="1">Single-pass type I membrane protein</topology>
    </subcellularLocation>
</comment>
<dbReference type="PANTHER" id="PTHR47976:SF7">
    <property type="entry name" value="RECEPTOR-LIKE SERINE_THREONINE-PROTEIN KINASE"/>
    <property type="match status" value="1"/>
</dbReference>
<evidence type="ECO:0000256" key="15">
    <source>
        <dbReference type="ARBA" id="ARBA00023180"/>
    </source>
</evidence>
<dbReference type="InterPro" id="IPR017441">
    <property type="entry name" value="Protein_kinase_ATP_BS"/>
</dbReference>
<feature type="domain" description="Protein kinase" evidence="22">
    <location>
        <begin position="502"/>
        <end position="782"/>
    </location>
</feature>
<dbReference type="PROSITE" id="PS50011">
    <property type="entry name" value="PROTEIN_KINASE_DOM"/>
    <property type="match status" value="1"/>
</dbReference>
<evidence type="ECO:0000259" key="24">
    <source>
        <dbReference type="PROSITE" id="PS50948"/>
    </source>
</evidence>
<dbReference type="Pfam" id="PF00069">
    <property type="entry name" value="Pkinase"/>
    <property type="match status" value="1"/>
</dbReference>
<evidence type="ECO:0000256" key="16">
    <source>
        <dbReference type="ARBA" id="ARBA00047899"/>
    </source>
</evidence>
<keyword evidence="10 18" id="KW-0067">ATP-binding</keyword>
<evidence type="ECO:0000256" key="8">
    <source>
        <dbReference type="ARBA" id="ARBA00022741"/>
    </source>
</evidence>
<feature type="chain" id="PRO_5044860775" description="Receptor-like serine/threonine-protein kinase" evidence="21">
    <location>
        <begin position="17"/>
        <end position="785"/>
    </location>
</feature>
<dbReference type="FunFam" id="3.30.200.20:FF:000059">
    <property type="entry name" value="S-receptor-like serine/threonine-protein kinase"/>
    <property type="match status" value="1"/>
</dbReference>
<evidence type="ECO:0000256" key="9">
    <source>
        <dbReference type="ARBA" id="ARBA00022777"/>
    </source>
</evidence>
<dbReference type="FunFam" id="1.10.510.10:FF:000237">
    <property type="entry name" value="G-type lectin S-receptor-like serine/threonine-protein kinase"/>
    <property type="match status" value="1"/>
</dbReference>
<keyword evidence="6 21" id="KW-0732">Signal</keyword>
<feature type="domain" description="Apple" evidence="24">
    <location>
        <begin position="338"/>
        <end position="419"/>
    </location>
</feature>
<comment type="catalytic activity">
    <reaction evidence="17 18">
        <text>L-seryl-[protein] + ATP = O-phospho-L-seryl-[protein] + ADP + H(+)</text>
        <dbReference type="Rhea" id="RHEA:17989"/>
        <dbReference type="Rhea" id="RHEA-COMP:9863"/>
        <dbReference type="Rhea" id="RHEA-COMP:11604"/>
        <dbReference type="ChEBI" id="CHEBI:15378"/>
        <dbReference type="ChEBI" id="CHEBI:29999"/>
        <dbReference type="ChEBI" id="CHEBI:30616"/>
        <dbReference type="ChEBI" id="CHEBI:83421"/>
        <dbReference type="ChEBI" id="CHEBI:456216"/>
        <dbReference type="EC" id="2.7.11.1"/>
    </reaction>
</comment>
<sequence length="785" mass="87845">MSILTILFLLLTTTEAKSLRRPSKITIGSSLTPSSNITIGSSLTPSSNTTWPSRSGQYAFGFFPQRVNSYAVGIFLPDKTVVWTANSDTNPTVPDDVVSLLLSREGRLVLRRRKGQDVDVISPSITTIASASMLDNGNFVLYDSGSRVIWQSFDHPTNTLLPGQRIRPVKEIFSSISETDYGRGIFRLKMQEDGNLVQYPINTVDVEANAYYATGTYEVGSSVSFNLDSDGRLYLLNGSLPLQNISRGGLPTQGYINFMRLDVGGILRIYSLSLGDLTMTRSWFSTDDECVPKGFCGVNAYCTIMGGAPACQCLPGFVSAQSGNNTAPCYRALSVKGCPEIDERLKSEMLRVDITEWDETWYEKLSVSGEEECRKACLDDCNCEAAMYVDSECRKQRFPIRYGRLSSTDSNVAFIRVSTATVPDLGSDSDRKIINKKKRCVDTLIIGIVLMSIGVLALSISVIFVHQKRKDYMKISNEDGANFVEGISLQEFTFEHLSEATNGFKEEVGRGASGTVFKGVLQQKLVAVKRLEKEFAHGEIEFQTELKTIGKMYHRNLVRLLGYCFDGDNKLLVFEYMSNGSLADILFNQEKRLSWEERIEIARDISRGILYLHQECETQIIHCDIKPQNILMDNNWRAKISDFGVAKLLKQDQTNTYTGIRGTKGYVAPEWYKKQAITVKADVYSFGVMLLEIICCRKCVDWGGSEDEAILEEWIYDCYATGKIGSLVGDEMVEERKVERMVKIGIWCVQYDPSLRPTMKKVLLMLEGTVEIPIPPRPTSFLSSI</sequence>
<dbReference type="Gene3D" id="2.90.10.10">
    <property type="entry name" value="Bulb-type lectin domain"/>
    <property type="match status" value="2"/>
</dbReference>
<evidence type="ECO:0000259" key="22">
    <source>
        <dbReference type="PROSITE" id="PS50011"/>
    </source>
</evidence>
<feature type="signal peptide" evidence="21">
    <location>
        <begin position="1"/>
        <end position="16"/>
    </location>
</feature>
<dbReference type="SMART" id="SM00108">
    <property type="entry name" value="B_lectin"/>
    <property type="match status" value="1"/>
</dbReference>
<keyword evidence="26" id="KW-1185">Reference proteome</keyword>
<dbReference type="CDD" id="cd14066">
    <property type="entry name" value="STKc_IRAK"/>
    <property type="match status" value="1"/>
</dbReference>
<dbReference type="GO" id="GO:0005524">
    <property type="term" value="F:ATP binding"/>
    <property type="evidence" value="ECO:0007669"/>
    <property type="project" value="UniProtKB-UniRule"/>
</dbReference>
<dbReference type="InterPro" id="IPR008271">
    <property type="entry name" value="Ser/Thr_kinase_AS"/>
</dbReference>
<dbReference type="PANTHER" id="PTHR47976">
    <property type="entry name" value="G-TYPE LECTIN S-RECEPTOR-LIKE SERINE/THREONINE-PROTEIN KINASE SD2-5"/>
    <property type="match status" value="1"/>
</dbReference>
<gene>
    <name evidence="25" type="ORF">AAHA92_26235</name>
</gene>
<dbReference type="Gene3D" id="1.10.510.10">
    <property type="entry name" value="Transferase(Phosphotransferase) domain 1"/>
    <property type="match status" value="1"/>
</dbReference>
<accession>A0ABD1GDJ2</accession>
<evidence type="ECO:0000256" key="11">
    <source>
        <dbReference type="ARBA" id="ARBA00022989"/>
    </source>
</evidence>
<name>A0ABD1GDJ2_SALDI</name>
<feature type="binding site" evidence="19">
    <location>
        <position position="529"/>
    </location>
    <ligand>
        <name>ATP</name>
        <dbReference type="ChEBI" id="CHEBI:30616"/>
    </ligand>
</feature>
<dbReference type="SUPFAM" id="SSF56112">
    <property type="entry name" value="Protein kinase-like (PK-like)"/>
    <property type="match status" value="1"/>
</dbReference>
<dbReference type="GO" id="GO:0004674">
    <property type="term" value="F:protein serine/threonine kinase activity"/>
    <property type="evidence" value="ECO:0007669"/>
    <property type="project" value="UniProtKB-KW"/>
</dbReference>
<proteinExistence type="inferred from homology"/>
<evidence type="ECO:0000256" key="18">
    <source>
        <dbReference type="PIRNR" id="PIRNR000641"/>
    </source>
</evidence>
<evidence type="ECO:0000256" key="7">
    <source>
        <dbReference type="ARBA" id="ARBA00022734"/>
    </source>
</evidence>
<evidence type="ECO:0000256" key="19">
    <source>
        <dbReference type="PROSITE-ProRule" id="PRU10141"/>
    </source>
</evidence>
<evidence type="ECO:0000256" key="12">
    <source>
        <dbReference type="ARBA" id="ARBA00023136"/>
    </source>
</evidence>
<keyword evidence="8 18" id="KW-0547">Nucleotide-binding</keyword>
<feature type="domain" description="Bulb-type lectin" evidence="23">
    <location>
        <begin position="28"/>
        <end position="154"/>
    </location>
</feature>
<dbReference type="PROSITE" id="PS00108">
    <property type="entry name" value="PROTEIN_KINASE_ST"/>
    <property type="match status" value="1"/>
</dbReference>
<comment type="caution">
    <text evidence="25">The sequence shown here is derived from an EMBL/GenBank/DDBJ whole genome shotgun (WGS) entry which is preliminary data.</text>
</comment>
<evidence type="ECO:0000313" key="26">
    <source>
        <dbReference type="Proteomes" id="UP001567538"/>
    </source>
</evidence>
<dbReference type="InterPro" id="IPR036426">
    <property type="entry name" value="Bulb-type_lectin_dom_sf"/>
</dbReference>
<evidence type="ECO:0000256" key="21">
    <source>
        <dbReference type="SAM" id="SignalP"/>
    </source>
</evidence>
<evidence type="ECO:0000256" key="4">
    <source>
        <dbReference type="ARBA" id="ARBA00022679"/>
    </source>
</evidence>
<dbReference type="FunFam" id="2.90.10.10:FF:000026">
    <property type="entry name" value="Serine/threonine-protein kinase"/>
    <property type="match status" value="1"/>
</dbReference>
<evidence type="ECO:0000256" key="17">
    <source>
        <dbReference type="ARBA" id="ARBA00048679"/>
    </source>
</evidence>
<dbReference type="PROSITE" id="PS50927">
    <property type="entry name" value="BULB_LECTIN"/>
    <property type="match status" value="1"/>
</dbReference>
<dbReference type="PIRSF" id="PIRSF000641">
    <property type="entry name" value="SRK"/>
    <property type="match status" value="1"/>
</dbReference>
<comment type="catalytic activity">
    <reaction evidence="16 18">
        <text>L-threonyl-[protein] + ATP = O-phospho-L-threonyl-[protein] + ADP + H(+)</text>
        <dbReference type="Rhea" id="RHEA:46608"/>
        <dbReference type="Rhea" id="RHEA-COMP:11060"/>
        <dbReference type="Rhea" id="RHEA-COMP:11605"/>
        <dbReference type="ChEBI" id="CHEBI:15378"/>
        <dbReference type="ChEBI" id="CHEBI:30013"/>
        <dbReference type="ChEBI" id="CHEBI:30616"/>
        <dbReference type="ChEBI" id="CHEBI:61977"/>
        <dbReference type="ChEBI" id="CHEBI:456216"/>
        <dbReference type="EC" id="2.7.11.1"/>
    </reaction>
</comment>
<evidence type="ECO:0000256" key="5">
    <source>
        <dbReference type="ARBA" id="ARBA00022692"/>
    </source>
</evidence>
<evidence type="ECO:0000313" key="25">
    <source>
        <dbReference type="EMBL" id="KAL1542099.1"/>
    </source>
</evidence>
<dbReference type="InterPro" id="IPR001480">
    <property type="entry name" value="Bulb-type_lectin_dom"/>
</dbReference>
<dbReference type="InterPro" id="IPR011009">
    <property type="entry name" value="Kinase-like_dom_sf"/>
</dbReference>
<evidence type="ECO:0000256" key="14">
    <source>
        <dbReference type="ARBA" id="ARBA00023170"/>
    </source>
</evidence>
<dbReference type="GO" id="GO:0030246">
    <property type="term" value="F:carbohydrate binding"/>
    <property type="evidence" value="ECO:0007669"/>
    <property type="project" value="UniProtKB-KW"/>
</dbReference>
<dbReference type="InterPro" id="IPR000719">
    <property type="entry name" value="Prot_kinase_dom"/>
</dbReference>
<keyword evidence="11 20" id="KW-1133">Transmembrane helix</keyword>
<dbReference type="Gene3D" id="3.30.200.20">
    <property type="entry name" value="Phosphorylase Kinase, domain 1"/>
    <property type="match status" value="1"/>
</dbReference>
<dbReference type="AlphaFoldDB" id="A0ABD1GDJ2"/>
<dbReference type="EMBL" id="JBEAFC010000009">
    <property type="protein sequence ID" value="KAL1542099.1"/>
    <property type="molecule type" value="Genomic_DNA"/>
</dbReference>
<dbReference type="PROSITE" id="PS50948">
    <property type="entry name" value="PAN"/>
    <property type="match status" value="1"/>
</dbReference>
<dbReference type="PROSITE" id="PS00107">
    <property type="entry name" value="PROTEIN_KINASE_ATP"/>
    <property type="match status" value="1"/>
</dbReference>
<evidence type="ECO:0000256" key="13">
    <source>
        <dbReference type="ARBA" id="ARBA00023157"/>
    </source>
</evidence>
<keyword evidence="12 20" id="KW-0472">Membrane</keyword>